<keyword evidence="2" id="KW-0812">Transmembrane</keyword>
<evidence type="ECO:0000256" key="1">
    <source>
        <dbReference type="SAM" id="MobiDB-lite"/>
    </source>
</evidence>
<feature type="compositionally biased region" description="Low complexity" evidence="1">
    <location>
        <begin position="172"/>
        <end position="192"/>
    </location>
</feature>
<accession>A0A1F7GHF7</accession>
<proteinExistence type="predicted"/>
<evidence type="ECO:0000256" key="2">
    <source>
        <dbReference type="SAM" id="Phobius"/>
    </source>
</evidence>
<comment type="caution">
    <text evidence="4">The sequence shown here is derived from an EMBL/GenBank/DDBJ whole genome shotgun (WGS) entry which is preliminary data.</text>
</comment>
<dbReference type="InterPro" id="IPR036415">
    <property type="entry name" value="Lamin_tail_dom_sf"/>
</dbReference>
<feature type="region of interest" description="Disordered" evidence="1">
    <location>
        <begin position="160"/>
        <end position="200"/>
    </location>
</feature>
<dbReference type="SUPFAM" id="SSF74853">
    <property type="entry name" value="Lamin A/C globular tail domain"/>
    <property type="match status" value="1"/>
</dbReference>
<dbReference type="Proteomes" id="UP000177026">
    <property type="component" value="Unassembled WGS sequence"/>
</dbReference>
<evidence type="ECO:0000313" key="5">
    <source>
        <dbReference type="Proteomes" id="UP000177026"/>
    </source>
</evidence>
<sequence>MYMWQKLILSFLIICISLFIFPLHVNAVTLTISNVPSLITPSDEFTINIVISGAASGTNYLKIDLYKSGTTNYFGETFTGSEWYSGPDGTKYLPITIQSGIDWNGSVRGKIGNPTIIQFDGVGQYKVRVRRYTGSGNYNSQEANNGAIDIQIVTPTENPTPTITDSNEPDPTETTIPEPTPTMTQTNITTTPSPIPILTPTPQSYSGIYISEVMVNPETNDHEWIELYNDNDSVVYLTDWFIDDIPDGGSSPKKFSLVINPKNYGVVEITSSIFNNDEDSIRLLDFDGKEKDNLQYESAEKGKTLGRKSLSAKDICIQEPTKGSSNKKCAITIATETKEPTSKPSPTPTKIIISSPPHLTLTLTPSSFLGLFSQPENNLLEKSPNNNNILGVTINKTDRNNQLYRVTSSSLSLASLLYSLLAISSIVLKVKKNI</sequence>
<dbReference type="EMBL" id="MFZI01000072">
    <property type="protein sequence ID" value="OGK18236.1"/>
    <property type="molecule type" value="Genomic_DNA"/>
</dbReference>
<keyword evidence="2" id="KW-1133">Transmembrane helix</keyword>
<keyword evidence="2" id="KW-0472">Membrane</keyword>
<gene>
    <name evidence="4" type="ORF">A2866_05125</name>
</gene>
<evidence type="ECO:0000313" key="4">
    <source>
        <dbReference type="EMBL" id="OGK18236.1"/>
    </source>
</evidence>
<feature type="transmembrane region" description="Helical" evidence="2">
    <location>
        <begin position="409"/>
        <end position="428"/>
    </location>
</feature>
<organism evidence="4 5">
    <name type="scientific">Candidatus Roizmanbacteria bacterium RIFCSPHIGHO2_01_FULL_39_8</name>
    <dbReference type="NCBI Taxonomy" id="1802033"/>
    <lineage>
        <taxon>Bacteria</taxon>
        <taxon>Candidatus Roizmaniibacteriota</taxon>
    </lineage>
</organism>
<reference evidence="4 5" key="1">
    <citation type="journal article" date="2016" name="Nat. Commun.">
        <title>Thousands of microbial genomes shed light on interconnected biogeochemical processes in an aquifer system.</title>
        <authorList>
            <person name="Anantharaman K."/>
            <person name="Brown C.T."/>
            <person name="Hug L.A."/>
            <person name="Sharon I."/>
            <person name="Castelle C.J."/>
            <person name="Probst A.J."/>
            <person name="Thomas B.C."/>
            <person name="Singh A."/>
            <person name="Wilkins M.J."/>
            <person name="Karaoz U."/>
            <person name="Brodie E.L."/>
            <person name="Williams K.H."/>
            <person name="Hubbard S.S."/>
            <person name="Banfield J.F."/>
        </authorList>
    </citation>
    <scope>NUCLEOTIDE SEQUENCE [LARGE SCALE GENOMIC DNA]</scope>
</reference>
<dbReference type="AlphaFoldDB" id="A0A1F7GHF7"/>
<evidence type="ECO:0000259" key="3">
    <source>
        <dbReference type="Pfam" id="PF00932"/>
    </source>
</evidence>
<name>A0A1F7GHF7_9BACT</name>
<dbReference type="InterPro" id="IPR001322">
    <property type="entry name" value="Lamin_tail_dom"/>
</dbReference>
<feature type="domain" description="LTD" evidence="3">
    <location>
        <begin position="202"/>
        <end position="297"/>
    </location>
</feature>
<dbReference type="Pfam" id="PF00932">
    <property type="entry name" value="LTD"/>
    <property type="match status" value="1"/>
</dbReference>
<protein>
    <recommendedName>
        <fullName evidence="3">LTD domain-containing protein</fullName>
    </recommendedName>
</protein>